<feature type="binding site" evidence="9">
    <location>
        <position position="187"/>
    </location>
    <ligand>
        <name>substrate</name>
    </ligand>
</feature>
<evidence type="ECO:0000256" key="3">
    <source>
        <dbReference type="ARBA" id="ARBA00022605"/>
    </source>
</evidence>
<dbReference type="GO" id="GO:0005524">
    <property type="term" value="F:ATP binding"/>
    <property type="evidence" value="ECO:0007669"/>
    <property type="project" value="UniProtKB-UniRule"/>
</dbReference>
<dbReference type="SUPFAM" id="SSF53633">
    <property type="entry name" value="Carbamate kinase-like"/>
    <property type="match status" value="1"/>
</dbReference>
<evidence type="ECO:0000259" key="10">
    <source>
        <dbReference type="Pfam" id="PF00696"/>
    </source>
</evidence>
<gene>
    <name evidence="9 11" type="primary">argB</name>
    <name evidence="11" type="ORF">H5P27_14100</name>
</gene>
<dbReference type="EC" id="2.7.2.8" evidence="9"/>
<reference evidence="11 12" key="1">
    <citation type="submission" date="2020-07" db="EMBL/GenBank/DDBJ databases">
        <authorList>
            <person name="Feng X."/>
        </authorList>
    </citation>
    <scope>NUCLEOTIDE SEQUENCE [LARGE SCALE GENOMIC DNA]</scope>
    <source>
        <strain evidence="11 12">JCM23202</strain>
    </source>
</reference>
<accession>A0A7X1B7P5</accession>
<evidence type="ECO:0000256" key="1">
    <source>
        <dbReference type="ARBA" id="ARBA00004828"/>
    </source>
</evidence>
<comment type="catalytic activity">
    <reaction evidence="8 9">
        <text>N-acetyl-L-glutamate + ATP = N-acetyl-L-glutamyl 5-phosphate + ADP</text>
        <dbReference type="Rhea" id="RHEA:14629"/>
        <dbReference type="ChEBI" id="CHEBI:30616"/>
        <dbReference type="ChEBI" id="CHEBI:44337"/>
        <dbReference type="ChEBI" id="CHEBI:57936"/>
        <dbReference type="ChEBI" id="CHEBI:456216"/>
        <dbReference type="EC" id="2.7.2.8"/>
    </reaction>
</comment>
<dbReference type="InterPro" id="IPR036393">
    <property type="entry name" value="AceGlu_kinase-like_sf"/>
</dbReference>
<dbReference type="InterPro" id="IPR041727">
    <property type="entry name" value="NAGK-C"/>
</dbReference>
<dbReference type="Proteomes" id="UP000526501">
    <property type="component" value="Unassembled WGS sequence"/>
</dbReference>
<feature type="site" description="Transition state stabilizer" evidence="9">
    <location>
        <position position="250"/>
    </location>
</feature>
<keyword evidence="3 9" id="KW-0028">Amino-acid biosynthesis</keyword>
<dbReference type="InterPro" id="IPR037528">
    <property type="entry name" value="ArgB"/>
</dbReference>
<dbReference type="GO" id="GO:0005737">
    <property type="term" value="C:cytoplasm"/>
    <property type="evidence" value="ECO:0007669"/>
    <property type="project" value="UniProtKB-SubCell"/>
</dbReference>
<dbReference type="InterPro" id="IPR001048">
    <property type="entry name" value="Asp/Glu/Uridylate_kinase"/>
</dbReference>
<evidence type="ECO:0000256" key="9">
    <source>
        <dbReference type="HAMAP-Rule" id="MF_00082"/>
    </source>
</evidence>
<dbReference type="GO" id="GO:0042450">
    <property type="term" value="P:L-arginine biosynthetic process via ornithine"/>
    <property type="evidence" value="ECO:0007669"/>
    <property type="project" value="UniProtKB-UniRule"/>
</dbReference>
<evidence type="ECO:0000256" key="2">
    <source>
        <dbReference type="ARBA" id="ARBA00022571"/>
    </source>
</evidence>
<dbReference type="HAMAP" id="MF_00082">
    <property type="entry name" value="ArgB"/>
    <property type="match status" value="1"/>
</dbReference>
<dbReference type="PANTHER" id="PTHR23342:SF0">
    <property type="entry name" value="N-ACETYLGLUTAMATE SYNTHASE, MITOCHONDRIAL"/>
    <property type="match status" value="1"/>
</dbReference>
<evidence type="ECO:0000256" key="8">
    <source>
        <dbReference type="ARBA" id="ARBA00048141"/>
    </source>
</evidence>
<comment type="pathway">
    <text evidence="1 9">Amino-acid biosynthesis; L-arginine biosynthesis; N(2)-acetyl-L-ornithine from L-glutamate: step 2/4.</text>
</comment>
<dbReference type="NCBIfam" id="TIGR00761">
    <property type="entry name" value="argB"/>
    <property type="match status" value="1"/>
</dbReference>
<dbReference type="GO" id="GO:0003991">
    <property type="term" value="F:acetylglutamate kinase activity"/>
    <property type="evidence" value="ECO:0007669"/>
    <property type="project" value="UniProtKB-UniRule"/>
</dbReference>
<keyword evidence="5 9" id="KW-0547">Nucleotide-binding</keyword>
<dbReference type="Pfam" id="PF00696">
    <property type="entry name" value="AA_kinase"/>
    <property type="match status" value="1"/>
</dbReference>
<organism evidence="11 12">
    <name type="scientific">Pelagicoccus albus</name>
    <dbReference type="NCBI Taxonomy" id="415222"/>
    <lineage>
        <taxon>Bacteria</taxon>
        <taxon>Pseudomonadati</taxon>
        <taxon>Verrucomicrobiota</taxon>
        <taxon>Opitutia</taxon>
        <taxon>Puniceicoccales</taxon>
        <taxon>Pelagicoccaceae</taxon>
        <taxon>Pelagicoccus</taxon>
    </lineage>
</organism>
<dbReference type="Gene3D" id="3.40.1160.10">
    <property type="entry name" value="Acetylglutamate kinase-like"/>
    <property type="match status" value="1"/>
</dbReference>
<comment type="similarity">
    <text evidence="9">Belongs to the acetylglutamate kinase family. ArgB subfamily.</text>
</comment>
<evidence type="ECO:0000256" key="6">
    <source>
        <dbReference type="ARBA" id="ARBA00022777"/>
    </source>
</evidence>
<dbReference type="PIRSF" id="PIRSF000728">
    <property type="entry name" value="NAGK"/>
    <property type="match status" value="1"/>
</dbReference>
<protein>
    <recommendedName>
        <fullName evidence="9">Acetylglutamate kinase</fullName>
        <ecNumber evidence="9">2.7.2.8</ecNumber>
    </recommendedName>
    <alternativeName>
        <fullName evidence="9">N-acetyl-L-glutamate 5-phosphotransferase</fullName>
    </alternativeName>
    <alternativeName>
        <fullName evidence="9">NAG kinase</fullName>
        <shortName evidence="9">NAGK</shortName>
    </alternativeName>
</protein>
<keyword evidence="9" id="KW-0963">Cytoplasm</keyword>
<keyword evidence="12" id="KW-1185">Reference proteome</keyword>
<evidence type="ECO:0000256" key="5">
    <source>
        <dbReference type="ARBA" id="ARBA00022741"/>
    </source>
</evidence>
<dbReference type="AlphaFoldDB" id="A0A7X1B7P5"/>
<dbReference type="EMBL" id="JACHVC010000012">
    <property type="protein sequence ID" value="MBC2607182.1"/>
    <property type="molecule type" value="Genomic_DNA"/>
</dbReference>
<feature type="domain" description="Aspartate/glutamate/uridylate kinase" evidence="10">
    <location>
        <begin position="27"/>
        <end position="269"/>
    </location>
</feature>
<dbReference type="RefSeq" id="WP_185661039.1">
    <property type="nucleotide sequence ID" value="NZ_CAWPOO010000012.1"/>
</dbReference>
<feature type="site" description="Transition state stabilizer" evidence="9">
    <location>
        <position position="31"/>
    </location>
</feature>
<keyword evidence="6 9" id="KW-0418">Kinase</keyword>
<comment type="function">
    <text evidence="9">Catalyzes the ATP-dependent phosphorylation of N-acetyl-L-glutamate.</text>
</comment>
<dbReference type="CDD" id="cd04250">
    <property type="entry name" value="AAK_NAGK-C"/>
    <property type="match status" value="1"/>
</dbReference>
<dbReference type="FunFam" id="3.40.1160.10:FF:000004">
    <property type="entry name" value="Acetylglutamate kinase"/>
    <property type="match status" value="1"/>
</dbReference>
<evidence type="ECO:0000256" key="7">
    <source>
        <dbReference type="ARBA" id="ARBA00022840"/>
    </source>
</evidence>
<keyword evidence="7 9" id="KW-0067">ATP-binding</keyword>
<dbReference type="InterPro" id="IPR004662">
    <property type="entry name" value="AcgluKinase_fam"/>
</dbReference>
<comment type="caution">
    <text evidence="11">The sequence shown here is derived from an EMBL/GenBank/DDBJ whole genome shotgun (WGS) entry which is preliminary data.</text>
</comment>
<keyword evidence="4 9" id="KW-0808">Transferase</keyword>
<evidence type="ECO:0000313" key="12">
    <source>
        <dbReference type="Proteomes" id="UP000526501"/>
    </source>
</evidence>
<sequence>MNMQEIISKAAVLVEALPYVQNFRGATFVVKYGGSFMDDPDPEIRARVAGDIAFLSAVGIHAVVVHGGGKAISRALSEQGIETKFVNGLRYTDEDSVKVVRDVLSGKVNGEVCEMLQVRKDSPLGIPGENVLQCEKLDTDVHGDPVDLGFVGNITSVKVKIIKKAIKDGYTPVISPVAVDEKGQLYNVNADVAAACVASALRARRLVYMSDVPGLLADPKNLDTLISTLKVNQIDKLKKDGTISAGMLPKVESAVKALDAGVHRVHFIDGRLPHSLLLEIFTDKGIGTEICH</sequence>
<evidence type="ECO:0000256" key="4">
    <source>
        <dbReference type="ARBA" id="ARBA00022679"/>
    </source>
</evidence>
<feature type="binding site" evidence="9">
    <location>
        <begin position="68"/>
        <end position="69"/>
    </location>
    <ligand>
        <name>substrate</name>
    </ligand>
</feature>
<dbReference type="UniPathway" id="UPA00068">
    <property type="reaction ID" value="UER00107"/>
</dbReference>
<comment type="subcellular location">
    <subcellularLocation>
        <location evidence="9">Cytoplasm</location>
    </subcellularLocation>
</comment>
<keyword evidence="2 9" id="KW-0055">Arginine biosynthesis</keyword>
<name>A0A7X1B7P5_9BACT</name>
<feature type="binding site" evidence="9">
    <location>
        <position position="90"/>
    </location>
    <ligand>
        <name>substrate</name>
    </ligand>
</feature>
<dbReference type="PANTHER" id="PTHR23342">
    <property type="entry name" value="N-ACETYLGLUTAMATE SYNTHASE"/>
    <property type="match status" value="1"/>
</dbReference>
<proteinExistence type="inferred from homology"/>
<evidence type="ECO:0000313" key="11">
    <source>
        <dbReference type="EMBL" id="MBC2607182.1"/>
    </source>
</evidence>